<dbReference type="EMBL" id="CP113520">
    <property type="protein sequence ID" value="WAJ27521.1"/>
    <property type="molecule type" value="Genomic_DNA"/>
</dbReference>
<reference evidence="1" key="1">
    <citation type="submission" date="2022-11" db="EMBL/GenBank/DDBJ databases">
        <title>beta-Carotene-producing bacterium, Jeongeuplla avenae sp. nov., alleviates the salt stress of Arabidopsis seedlings.</title>
        <authorList>
            <person name="Jiang L."/>
            <person name="Lee J."/>
        </authorList>
    </citation>
    <scope>NUCLEOTIDE SEQUENCE</scope>
    <source>
        <strain evidence="1">DY_R2A_6</strain>
    </source>
</reference>
<keyword evidence="2" id="KW-1185">Reference proteome</keyword>
<gene>
    <name evidence="1" type="ORF">OXU80_22170</name>
</gene>
<organism evidence="1 2">
    <name type="scientific">Antarcticirhabdus aurantiaca</name>
    <dbReference type="NCBI Taxonomy" id="2606717"/>
    <lineage>
        <taxon>Bacteria</taxon>
        <taxon>Pseudomonadati</taxon>
        <taxon>Pseudomonadota</taxon>
        <taxon>Alphaproteobacteria</taxon>
        <taxon>Hyphomicrobiales</taxon>
        <taxon>Aurantimonadaceae</taxon>
        <taxon>Antarcticirhabdus</taxon>
    </lineage>
</organism>
<name>A0ACD4NL23_9HYPH</name>
<accession>A0ACD4NL23</accession>
<evidence type="ECO:0000313" key="1">
    <source>
        <dbReference type="EMBL" id="WAJ27521.1"/>
    </source>
</evidence>
<proteinExistence type="predicted"/>
<dbReference type="Proteomes" id="UP001163223">
    <property type="component" value="Chromosome"/>
</dbReference>
<protein>
    <submittedName>
        <fullName evidence="1">Uncharacterized protein</fullName>
    </submittedName>
</protein>
<sequence>MKVEDIPISGPMTGRDLQRFLKTLWLTDRQIAALFDVEPAFIERIIYGNRRVPRAIELMVDAWLMGEKPRPEAPEVRGQRRLQFKRQ</sequence>
<evidence type="ECO:0000313" key="2">
    <source>
        <dbReference type="Proteomes" id="UP001163223"/>
    </source>
</evidence>